<dbReference type="EMBL" id="JABBWD010000138">
    <property type="protein sequence ID" value="KAG1763987.1"/>
    <property type="molecule type" value="Genomic_DNA"/>
</dbReference>
<evidence type="ECO:0000313" key="1">
    <source>
        <dbReference type="EMBL" id="KAG1763987.1"/>
    </source>
</evidence>
<feature type="non-terminal residue" evidence="1">
    <location>
        <position position="1"/>
    </location>
</feature>
<dbReference type="OrthoDB" id="3269274at2759"/>
<organism evidence="1 2">
    <name type="scientific">Suillus placidus</name>
    <dbReference type="NCBI Taxonomy" id="48579"/>
    <lineage>
        <taxon>Eukaryota</taxon>
        <taxon>Fungi</taxon>
        <taxon>Dikarya</taxon>
        <taxon>Basidiomycota</taxon>
        <taxon>Agaricomycotina</taxon>
        <taxon>Agaricomycetes</taxon>
        <taxon>Agaricomycetidae</taxon>
        <taxon>Boletales</taxon>
        <taxon>Suillineae</taxon>
        <taxon>Suillaceae</taxon>
        <taxon>Suillus</taxon>
    </lineage>
</organism>
<gene>
    <name evidence="1" type="ORF">EV702DRAFT_954204</name>
</gene>
<keyword evidence="2" id="KW-1185">Reference proteome</keyword>
<feature type="non-terminal residue" evidence="1">
    <location>
        <position position="218"/>
    </location>
</feature>
<name>A0A9P7CVX4_9AGAM</name>
<reference evidence="1" key="1">
    <citation type="journal article" date="2020" name="New Phytol.">
        <title>Comparative genomics reveals dynamic genome evolution in host specialist ectomycorrhizal fungi.</title>
        <authorList>
            <person name="Lofgren L.A."/>
            <person name="Nguyen N.H."/>
            <person name="Vilgalys R."/>
            <person name="Ruytinx J."/>
            <person name="Liao H.L."/>
            <person name="Branco S."/>
            <person name="Kuo A."/>
            <person name="LaButti K."/>
            <person name="Lipzen A."/>
            <person name="Andreopoulos W."/>
            <person name="Pangilinan J."/>
            <person name="Riley R."/>
            <person name="Hundley H."/>
            <person name="Na H."/>
            <person name="Barry K."/>
            <person name="Grigoriev I.V."/>
            <person name="Stajich J.E."/>
            <person name="Kennedy P.G."/>
        </authorList>
    </citation>
    <scope>NUCLEOTIDE SEQUENCE</scope>
    <source>
        <strain evidence="1">DOB743</strain>
    </source>
</reference>
<proteinExistence type="predicted"/>
<sequence>FTMSGLTVLHSSSFAQGFSNNERQAAARALLRHDVHIDGTHYQTRTFGGLHPSYIAFLQPADLELERTLSHKELREAALQDVFDAITMQDRLDGGISLLIRCAGTNAGPTISPEKIALDLYITPRELHETPEQIGGDIAVLALQKNNQQRVSDARSAIRKIVTSGLREITGEPGANMQWVHYFRNIVERYQVMIVGWPDSIPFVNLSQASSALPELQR</sequence>
<dbReference type="Proteomes" id="UP000714275">
    <property type="component" value="Unassembled WGS sequence"/>
</dbReference>
<dbReference type="AlphaFoldDB" id="A0A9P7CVX4"/>
<protein>
    <submittedName>
        <fullName evidence="1">Uncharacterized protein</fullName>
    </submittedName>
</protein>
<evidence type="ECO:0000313" key="2">
    <source>
        <dbReference type="Proteomes" id="UP000714275"/>
    </source>
</evidence>
<comment type="caution">
    <text evidence="1">The sequence shown here is derived from an EMBL/GenBank/DDBJ whole genome shotgun (WGS) entry which is preliminary data.</text>
</comment>
<accession>A0A9P7CVX4</accession>